<organism evidence="7 8">
    <name type="scientific">Neobacillus mesonae</name>
    <dbReference type="NCBI Taxonomy" id="1193713"/>
    <lineage>
        <taxon>Bacteria</taxon>
        <taxon>Bacillati</taxon>
        <taxon>Bacillota</taxon>
        <taxon>Bacilli</taxon>
        <taxon>Bacillales</taxon>
        <taxon>Bacillaceae</taxon>
        <taxon>Neobacillus</taxon>
    </lineage>
</organism>
<dbReference type="EMBL" id="CP022572">
    <property type="protein sequence ID" value="AZU64427.1"/>
    <property type="molecule type" value="Genomic_DNA"/>
</dbReference>
<feature type="transmembrane region" description="Helical" evidence="6">
    <location>
        <begin position="24"/>
        <end position="44"/>
    </location>
</feature>
<feature type="transmembrane region" description="Helical" evidence="6">
    <location>
        <begin position="274"/>
        <end position="295"/>
    </location>
</feature>
<feature type="transmembrane region" description="Helical" evidence="6">
    <location>
        <begin position="186"/>
        <end position="205"/>
    </location>
</feature>
<feature type="transmembrane region" description="Helical" evidence="6">
    <location>
        <begin position="429"/>
        <end position="446"/>
    </location>
</feature>
<dbReference type="KEGG" id="nmk:CHR53_26120"/>
<dbReference type="PANTHER" id="PTHR43652:SF6">
    <property type="entry name" value="ARGININE REPRESSOR"/>
    <property type="match status" value="1"/>
</dbReference>
<evidence type="ECO:0000313" key="8">
    <source>
        <dbReference type="Proteomes" id="UP000282892"/>
    </source>
</evidence>
<proteinExistence type="predicted"/>
<feature type="transmembrane region" description="Helical" evidence="6">
    <location>
        <begin position="211"/>
        <end position="233"/>
    </location>
</feature>
<evidence type="ECO:0000256" key="1">
    <source>
        <dbReference type="ARBA" id="ARBA00004651"/>
    </source>
</evidence>
<accession>A0A3Q9QVR3</accession>
<comment type="subcellular location">
    <subcellularLocation>
        <location evidence="1">Cell membrane</location>
        <topology evidence="1">Multi-pass membrane protein</topology>
    </subcellularLocation>
</comment>
<protein>
    <submittedName>
        <fullName evidence="7">C4-dicarboxylate ABC transporter</fullName>
    </submittedName>
</protein>
<dbReference type="PANTHER" id="PTHR43652">
    <property type="entry name" value="BASIC AMINO ACID ANTIPORTER YFCC-RELATED"/>
    <property type="match status" value="1"/>
</dbReference>
<dbReference type="Proteomes" id="UP000282892">
    <property type="component" value="Chromosome"/>
</dbReference>
<keyword evidence="2" id="KW-1003">Cell membrane</keyword>
<keyword evidence="3 6" id="KW-0812">Transmembrane</keyword>
<feature type="transmembrane region" description="Helical" evidence="6">
    <location>
        <begin position="330"/>
        <end position="348"/>
    </location>
</feature>
<evidence type="ECO:0000256" key="3">
    <source>
        <dbReference type="ARBA" id="ARBA00022692"/>
    </source>
</evidence>
<evidence type="ECO:0000313" key="7">
    <source>
        <dbReference type="EMBL" id="AZU64427.1"/>
    </source>
</evidence>
<evidence type="ECO:0000256" key="5">
    <source>
        <dbReference type="ARBA" id="ARBA00023136"/>
    </source>
</evidence>
<keyword evidence="8" id="KW-1185">Reference proteome</keyword>
<feature type="transmembrane region" description="Helical" evidence="6">
    <location>
        <begin position="453"/>
        <end position="476"/>
    </location>
</feature>
<dbReference type="InterPro" id="IPR018385">
    <property type="entry name" value="C4_dicarb_anaerob_car-like"/>
</dbReference>
<feature type="transmembrane region" description="Helical" evidence="6">
    <location>
        <begin position="156"/>
        <end position="179"/>
    </location>
</feature>
<dbReference type="Pfam" id="PF03606">
    <property type="entry name" value="DcuC"/>
    <property type="match status" value="1"/>
</dbReference>
<keyword evidence="4 6" id="KW-1133">Transmembrane helix</keyword>
<dbReference type="OrthoDB" id="255482at2"/>
<feature type="transmembrane region" description="Helical" evidence="6">
    <location>
        <begin position="130"/>
        <end position="150"/>
    </location>
</feature>
<reference evidence="7 8" key="1">
    <citation type="submission" date="2017-07" db="EMBL/GenBank/DDBJ databases">
        <title>The complete genome sequence of Bacillus mesonae strain H20-5, an efficient strain improving plant abiotic stress resistance.</title>
        <authorList>
            <person name="Kim S.Y."/>
            <person name="Song H."/>
            <person name="Sang M.K."/>
            <person name="Weon H.-Y."/>
            <person name="Song J."/>
        </authorList>
    </citation>
    <scope>NUCLEOTIDE SEQUENCE [LARGE SCALE GENOMIC DNA]</scope>
    <source>
        <strain evidence="7 8">H20-5</strain>
    </source>
</reference>
<dbReference type="AlphaFoldDB" id="A0A3Q9QVR3"/>
<feature type="transmembrane region" description="Helical" evidence="6">
    <location>
        <begin position="88"/>
        <end position="109"/>
    </location>
</feature>
<dbReference type="RefSeq" id="WP_127489151.1">
    <property type="nucleotide sequence ID" value="NZ_CP022572.1"/>
</dbReference>
<evidence type="ECO:0000256" key="2">
    <source>
        <dbReference type="ARBA" id="ARBA00022475"/>
    </source>
</evidence>
<keyword evidence="5 6" id="KW-0472">Membrane</keyword>
<evidence type="ECO:0000256" key="6">
    <source>
        <dbReference type="SAM" id="Phobius"/>
    </source>
</evidence>
<dbReference type="GO" id="GO:0005886">
    <property type="term" value="C:plasma membrane"/>
    <property type="evidence" value="ECO:0007669"/>
    <property type="project" value="UniProtKB-SubCell"/>
</dbReference>
<sequence>MENIEVEPLEAPIKKKKRFKLTMPHSYVFMGMIIIFAAILTYIVPAGEFKRVEDPSTGKSVVVPDSYHSIAQSPVNPFDMVMSIYKGMINAAPIIFYVFIAYGFVFMLTKTGAFNSGVGALVRKTKGKEFIFIPVFMLIFGLMGATFGMYEESYGYIPLMMGITVALGYDAFVGLAIVYVGVATGFSAAITNPFTIGIAQSIAEIPMFSGIGFRIIAFICFMSLSIFFVMRYARQVKANPEKSIVKDIKFPFLADINQSDMATTKFSTRHKISLVLFVLTIITLVTGTVKFEWYLDELSGVLITMMIVIGLVNGMKFGQISEVFIEACKNVIFGALIIGMANAILVILQDGHIIDTIVHSMASSVKNLSPEVAGSSMVFLQTGLNFFIASGSAQAATAMPIMVPLSDLLDLNRQIAVLAFQFGDGFASMLWPHTVAVVCGIACVPIDRWYKFLWPLFLCILALEVIFVIIAVAINYGP</sequence>
<feature type="transmembrane region" description="Helical" evidence="6">
    <location>
        <begin position="301"/>
        <end position="318"/>
    </location>
</feature>
<evidence type="ECO:0000256" key="4">
    <source>
        <dbReference type="ARBA" id="ARBA00022989"/>
    </source>
</evidence>
<gene>
    <name evidence="7" type="ORF">CHR53_26120</name>
</gene>
<dbReference type="InterPro" id="IPR051679">
    <property type="entry name" value="DASS-Related_Transporters"/>
</dbReference>
<name>A0A3Q9QVR3_9BACI</name>